<gene>
    <name evidence="2" type="primary">gb22083</name>
    <name evidence="2" type="ORF">PR202_gb22083</name>
</gene>
<accession>A0AAV5FCU9</accession>
<evidence type="ECO:0000256" key="1">
    <source>
        <dbReference type="SAM" id="MobiDB-lite"/>
    </source>
</evidence>
<keyword evidence="3" id="KW-1185">Reference proteome</keyword>
<sequence length="115" mass="12712">MRRFFFFGSSPTGNDADGNKTPGNDSRTKYQKKLEDGDGKESSGSCGRRTSRSRSRRGKLNDEKVSNPKQLRRSMSFSSPATKSCLDERTFSFSGDLPCSLYDESDAPQHAGDAE</sequence>
<feature type="region of interest" description="Disordered" evidence="1">
    <location>
        <begin position="1"/>
        <end position="83"/>
    </location>
</feature>
<dbReference type="Proteomes" id="UP001054889">
    <property type="component" value="Unassembled WGS sequence"/>
</dbReference>
<proteinExistence type="predicted"/>
<dbReference type="AlphaFoldDB" id="A0AAV5FCU9"/>
<evidence type="ECO:0000313" key="2">
    <source>
        <dbReference type="EMBL" id="GJN33478.1"/>
    </source>
</evidence>
<feature type="compositionally biased region" description="Basic residues" evidence="1">
    <location>
        <begin position="49"/>
        <end position="58"/>
    </location>
</feature>
<comment type="caution">
    <text evidence="2">The sequence shown here is derived from an EMBL/GenBank/DDBJ whole genome shotgun (WGS) entry which is preliminary data.</text>
</comment>
<evidence type="ECO:0000313" key="3">
    <source>
        <dbReference type="Proteomes" id="UP001054889"/>
    </source>
</evidence>
<organism evidence="2 3">
    <name type="scientific">Eleusine coracana subsp. coracana</name>
    <dbReference type="NCBI Taxonomy" id="191504"/>
    <lineage>
        <taxon>Eukaryota</taxon>
        <taxon>Viridiplantae</taxon>
        <taxon>Streptophyta</taxon>
        <taxon>Embryophyta</taxon>
        <taxon>Tracheophyta</taxon>
        <taxon>Spermatophyta</taxon>
        <taxon>Magnoliopsida</taxon>
        <taxon>Liliopsida</taxon>
        <taxon>Poales</taxon>
        <taxon>Poaceae</taxon>
        <taxon>PACMAD clade</taxon>
        <taxon>Chloridoideae</taxon>
        <taxon>Cynodonteae</taxon>
        <taxon>Eleusininae</taxon>
        <taxon>Eleusine</taxon>
    </lineage>
</organism>
<reference evidence="2" key="2">
    <citation type="submission" date="2021-12" db="EMBL/GenBank/DDBJ databases">
        <title>Resequencing data analysis of finger millet.</title>
        <authorList>
            <person name="Hatakeyama M."/>
            <person name="Aluri S."/>
            <person name="Balachadran M.T."/>
            <person name="Sivarajan S.R."/>
            <person name="Poveda L."/>
            <person name="Shimizu-Inatsugi R."/>
            <person name="Schlapbach R."/>
            <person name="Sreeman S.M."/>
            <person name="Shimizu K.K."/>
        </authorList>
    </citation>
    <scope>NUCLEOTIDE SEQUENCE</scope>
</reference>
<reference evidence="2" key="1">
    <citation type="journal article" date="2018" name="DNA Res.">
        <title>Multiple hybrid de novo genome assembly of finger millet, an orphan allotetraploid crop.</title>
        <authorList>
            <person name="Hatakeyama M."/>
            <person name="Aluri S."/>
            <person name="Balachadran M.T."/>
            <person name="Sivarajan S.R."/>
            <person name="Patrignani A."/>
            <person name="Gruter S."/>
            <person name="Poveda L."/>
            <person name="Shimizu-Inatsugi R."/>
            <person name="Baeten J."/>
            <person name="Francoijs K.J."/>
            <person name="Nataraja K.N."/>
            <person name="Reddy Y.A.N."/>
            <person name="Phadnis S."/>
            <person name="Ravikumar R.L."/>
            <person name="Schlapbach R."/>
            <person name="Sreeman S.M."/>
            <person name="Shimizu K.K."/>
        </authorList>
    </citation>
    <scope>NUCLEOTIDE SEQUENCE</scope>
</reference>
<name>A0AAV5FCU9_ELECO</name>
<protein>
    <submittedName>
        <fullName evidence="2">Uncharacterized protein</fullName>
    </submittedName>
</protein>
<feature type="compositionally biased region" description="Polar residues" evidence="1">
    <location>
        <begin position="67"/>
        <end position="82"/>
    </location>
</feature>
<feature type="compositionally biased region" description="Basic and acidic residues" evidence="1">
    <location>
        <begin position="26"/>
        <end position="41"/>
    </location>
</feature>
<dbReference type="EMBL" id="BQKI01000084">
    <property type="protein sequence ID" value="GJN33478.1"/>
    <property type="molecule type" value="Genomic_DNA"/>
</dbReference>